<dbReference type="AlphaFoldDB" id="A0A4T0BLV2"/>
<sequence>MATSKGRIVLREVSGVFPPPLPNEYLFLEGGQPLNHKISVRHPHSNDVLFTLFAWDHKDGALHHGLLHTACAIVADNRHDGYLSASRYPNAERLALDHDDLVPCQPTDYYFHVPDDPDYPVVPTFDDWRFPNSLPPAWLFALTDADNNAAQATTQSNFSAGVKMRDRTCRLSNHSSATETAHLCPEKEEAWYLRNDMQVWNSNQIPNHINMTRDIANCLLLCSNLYKTFDDRIWVFFPKGRNTLVAHFPQAAPDQAALYHNVAARPVQCEPHFLYARFAWTIISLLRAYLSKSTPRKVKVWVASEEEWQERVMDGQQLRRYVRPSRSTSPTKRSRGLEDAGVELDDFRTTKRHKYSRSIGTESTMQSTVIGPSLTDGLDDYRDSVQVHKSADSADEQGEVEEDLALMRRRFPELEGMPESRKPTSWYPGWRRVERIKQTCIAADRKRSILPPNAQQVDASDQYAVIGPKSLALAPITGDENAVHNCLHMQGD</sequence>
<evidence type="ECO:0000259" key="2">
    <source>
        <dbReference type="Pfam" id="PF13391"/>
    </source>
</evidence>
<evidence type="ECO:0000313" key="3">
    <source>
        <dbReference type="EMBL" id="TIA33034.1"/>
    </source>
</evidence>
<comment type="caution">
    <text evidence="3">The sequence shown here is derived from an EMBL/GenBank/DDBJ whole genome shotgun (WGS) entry which is preliminary data.</text>
</comment>
<accession>A0A4T0BLV2</accession>
<feature type="domain" description="HNH nuclease" evidence="2">
    <location>
        <begin position="169"/>
        <end position="236"/>
    </location>
</feature>
<name>A0A4T0BLV2_AURPU</name>
<dbReference type="EMBL" id="QZBZ01000212">
    <property type="protein sequence ID" value="TIA33034.1"/>
    <property type="molecule type" value="Genomic_DNA"/>
</dbReference>
<evidence type="ECO:0000256" key="1">
    <source>
        <dbReference type="SAM" id="MobiDB-lite"/>
    </source>
</evidence>
<dbReference type="Proteomes" id="UP000308724">
    <property type="component" value="Unassembled WGS sequence"/>
</dbReference>
<reference evidence="3 4" key="1">
    <citation type="submission" date="2018-10" db="EMBL/GenBank/DDBJ databases">
        <title>Fifty Aureobasidium pullulans genomes reveal a recombining polyextremotolerant generalist.</title>
        <authorList>
            <person name="Gostincar C."/>
            <person name="Turk M."/>
            <person name="Zajc J."/>
            <person name="Gunde-Cimerman N."/>
        </authorList>
    </citation>
    <scope>NUCLEOTIDE SEQUENCE [LARGE SCALE GENOMIC DNA]</scope>
    <source>
        <strain evidence="3 4">EXF-1645</strain>
    </source>
</reference>
<dbReference type="Pfam" id="PF13391">
    <property type="entry name" value="HNH_2"/>
    <property type="match status" value="1"/>
</dbReference>
<gene>
    <name evidence="3" type="ORF">D6C78_07835</name>
</gene>
<evidence type="ECO:0000313" key="4">
    <source>
        <dbReference type="Proteomes" id="UP000308724"/>
    </source>
</evidence>
<protein>
    <recommendedName>
        <fullName evidence="2">HNH nuclease domain-containing protein</fullName>
    </recommendedName>
</protein>
<organism evidence="3 4">
    <name type="scientific">Aureobasidium pullulans</name>
    <name type="common">Black yeast</name>
    <name type="synonym">Pullularia pullulans</name>
    <dbReference type="NCBI Taxonomy" id="5580"/>
    <lineage>
        <taxon>Eukaryota</taxon>
        <taxon>Fungi</taxon>
        <taxon>Dikarya</taxon>
        <taxon>Ascomycota</taxon>
        <taxon>Pezizomycotina</taxon>
        <taxon>Dothideomycetes</taxon>
        <taxon>Dothideomycetidae</taxon>
        <taxon>Dothideales</taxon>
        <taxon>Saccotheciaceae</taxon>
        <taxon>Aureobasidium</taxon>
    </lineage>
</organism>
<proteinExistence type="predicted"/>
<dbReference type="InterPro" id="IPR003615">
    <property type="entry name" value="HNH_nuc"/>
</dbReference>
<feature type="region of interest" description="Disordered" evidence="1">
    <location>
        <begin position="322"/>
        <end position="343"/>
    </location>
</feature>